<reference evidence="1" key="1">
    <citation type="submission" date="2021-12" db="EMBL/GenBank/DDBJ databases">
        <title>Discovery of the Pendulisporaceae a myxobacterial family with distinct sporulation behavior and unique specialized metabolism.</title>
        <authorList>
            <person name="Garcia R."/>
            <person name="Popoff A."/>
            <person name="Bader C.D."/>
            <person name="Loehr J."/>
            <person name="Walesch S."/>
            <person name="Walt C."/>
            <person name="Boldt J."/>
            <person name="Bunk B."/>
            <person name="Haeckl F.J.F.P.J."/>
            <person name="Gunesch A.P."/>
            <person name="Birkelbach J."/>
            <person name="Nuebel U."/>
            <person name="Pietschmann T."/>
            <person name="Bach T."/>
            <person name="Mueller R."/>
        </authorList>
    </citation>
    <scope>NUCLEOTIDE SEQUENCE</scope>
    <source>
        <strain evidence="1">MSr11367</strain>
    </source>
</reference>
<dbReference type="RefSeq" id="WP_394838889.1">
    <property type="nucleotide sequence ID" value="NZ_CP089929.1"/>
</dbReference>
<dbReference type="EMBL" id="CP089983">
    <property type="protein sequence ID" value="WXB09218.1"/>
    <property type="molecule type" value="Genomic_DNA"/>
</dbReference>
<evidence type="ECO:0000313" key="2">
    <source>
        <dbReference type="Proteomes" id="UP001374803"/>
    </source>
</evidence>
<evidence type="ECO:0000313" key="1">
    <source>
        <dbReference type="EMBL" id="WXB09218.1"/>
    </source>
</evidence>
<organism evidence="1 2">
    <name type="scientific">Pendulispora rubella</name>
    <dbReference type="NCBI Taxonomy" id="2741070"/>
    <lineage>
        <taxon>Bacteria</taxon>
        <taxon>Pseudomonadati</taxon>
        <taxon>Myxococcota</taxon>
        <taxon>Myxococcia</taxon>
        <taxon>Myxococcales</taxon>
        <taxon>Sorangiineae</taxon>
        <taxon>Pendulisporaceae</taxon>
        <taxon>Pendulispora</taxon>
    </lineage>
</organism>
<keyword evidence="2" id="KW-1185">Reference proteome</keyword>
<name>A0ABZ2LE62_9BACT</name>
<accession>A0ABZ2LE62</accession>
<proteinExistence type="predicted"/>
<dbReference type="Proteomes" id="UP001374803">
    <property type="component" value="Chromosome"/>
</dbReference>
<protein>
    <submittedName>
        <fullName evidence="1">Uncharacterized protein</fullName>
    </submittedName>
</protein>
<sequence length="51" mass="5573">MIRQLESGFPIVTVYGERTNSGARPGGCAKLVPAVSMTAHKMYIMTHDFMA</sequence>
<gene>
    <name evidence="1" type="ORF">LVJ94_18525</name>
</gene>